<feature type="compositionally biased region" description="Basic residues" evidence="2">
    <location>
        <begin position="63"/>
        <end position="77"/>
    </location>
</feature>
<feature type="compositionally biased region" description="Basic and acidic residues" evidence="2">
    <location>
        <begin position="143"/>
        <end position="158"/>
    </location>
</feature>
<evidence type="ECO:0000259" key="3">
    <source>
        <dbReference type="Pfam" id="PF13936"/>
    </source>
</evidence>
<gene>
    <name evidence="4" type="ORF">PQU95_01600</name>
</gene>
<organism evidence="4 5">
    <name type="scientific">Vogesella aquatica</name>
    <dbReference type="NCBI Taxonomy" id="2984206"/>
    <lineage>
        <taxon>Bacteria</taxon>
        <taxon>Pseudomonadati</taxon>
        <taxon>Pseudomonadota</taxon>
        <taxon>Betaproteobacteria</taxon>
        <taxon>Neisseriales</taxon>
        <taxon>Chromobacteriaceae</taxon>
        <taxon>Vogesella</taxon>
    </lineage>
</organism>
<dbReference type="InterPro" id="IPR051917">
    <property type="entry name" value="Transposase-Integrase"/>
</dbReference>
<dbReference type="Gene3D" id="1.10.10.60">
    <property type="entry name" value="Homeodomain-like"/>
    <property type="match status" value="1"/>
</dbReference>
<dbReference type="InterPro" id="IPR053392">
    <property type="entry name" value="Transposase_IS30-like"/>
</dbReference>
<evidence type="ECO:0000313" key="5">
    <source>
        <dbReference type="Proteomes" id="UP001219956"/>
    </source>
</evidence>
<comment type="caution">
    <text evidence="4">The sequence shown here is derived from an EMBL/GenBank/DDBJ whole genome shotgun (WGS) entry which is preliminary data.</text>
</comment>
<feature type="region of interest" description="Disordered" evidence="2">
    <location>
        <begin position="143"/>
        <end position="162"/>
    </location>
</feature>
<dbReference type="EMBL" id="JAQQLF010000002">
    <property type="protein sequence ID" value="MDC7715918.1"/>
    <property type="molecule type" value="Genomic_DNA"/>
</dbReference>
<evidence type="ECO:0000256" key="1">
    <source>
        <dbReference type="ARBA" id="ARBA00023172"/>
    </source>
</evidence>
<name>A0ABT5ITS9_9NEIS</name>
<evidence type="ECO:0000313" key="4">
    <source>
        <dbReference type="EMBL" id="MDC7715918.1"/>
    </source>
</evidence>
<reference evidence="4 5" key="1">
    <citation type="submission" date="2023-01" db="EMBL/GenBank/DDBJ databases">
        <title>Novel species of the genus Vogesella isolated from rivers.</title>
        <authorList>
            <person name="Lu H."/>
        </authorList>
    </citation>
    <scope>NUCLEOTIDE SEQUENCE [LARGE SCALE GENOMIC DNA]</scope>
    <source>
        <strain evidence="4 5">DC21W</strain>
    </source>
</reference>
<dbReference type="InterPro" id="IPR009057">
    <property type="entry name" value="Homeodomain-like_sf"/>
</dbReference>
<dbReference type="SUPFAM" id="SSF46689">
    <property type="entry name" value="Homeodomain-like"/>
    <property type="match status" value="1"/>
</dbReference>
<protein>
    <submittedName>
        <fullName evidence="4">IS30 family transposase</fullName>
    </submittedName>
</protein>
<keyword evidence="5" id="KW-1185">Reference proteome</keyword>
<dbReference type="Proteomes" id="UP001219956">
    <property type="component" value="Unassembled WGS sequence"/>
</dbReference>
<accession>A0ABT5ITS9</accession>
<dbReference type="RefSeq" id="WP_272750401.1">
    <property type="nucleotide sequence ID" value="NZ_JAQQLF010000002.1"/>
</dbReference>
<proteinExistence type="predicted"/>
<dbReference type="InterPro" id="IPR025246">
    <property type="entry name" value="IS30-like_HTH"/>
</dbReference>
<evidence type="ECO:0000256" key="2">
    <source>
        <dbReference type="SAM" id="MobiDB-lite"/>
    </source>
</evidence>
<dbReference type="Pfam" id="PF13936">
    <property type="entry name" value="HTH_38"/>
    <property type="match status" value="1"/>
</dbReference>
<feature type="domain" description="Transposase IS30-like HTH" evidence="3">
    <location>
        <begin position="4"/>
        <end position="47"/>
    </location>
</feature>
<keyword evidence="1" id="KW-0233">DNA recombination</keyword>
<feature type="region of interest" description="Disordered" evidence="2">
    <location>
        <begin position="59"/>
        <end position="78"/>
    </location>
</feature>
<sequence length="187" mass="21760">MASHYHQLCAEERASIMQMTAQGHSLRKIAALLRRAPSSISREIRRHTTATVAYDAAVAGRQARQRRRQPQRPRKLQPHSAAFLVVTQLLHQGWSPQQIQGRLRERYPDDPNYHVSHETIYAAIYATPRGELRKELIRCLRQGHDGRRKRSQGEDRRGRLPHMVSIHERPPEVEDRLIPGHWEDSVR</sequence>
<dbReference type="NCBIfam" id="NF033563">
    <property type="entry name" value="transpos_IS30"/>
    <property type="match status" value="1"/>
</dbReference>
<dbReference type="PANTHER" id="PTHR10948">
    <property type="entry name" value="TRANSPOSASE"/>
    <property type="match status" value="1"/>
</dbReference>
<dbReference type="PANTHER" id="PTHR10948:SF23">
    <property type="entry name" value="TRANSPOSASE INSI FOR INSERTION SEQUENCE ELEMENT IS30A-RELATED"/>
    <property type="match status" value="1"/>
</dbReference>